<dbReference type="InterPro" id="IPR001387">
    <property type="entry name" value="Cro/C1-type_HTH"/>
</dbReference>
<keyword evidence="4" id="KW-1185">Reference proteome</keyword>
<protein>
    <submittedName>
        <fullName evidence="3">Helix-turn-helix domain-containing protein</fullName>
    </submittedName>
</protein>
<evidence type="ECO:0000313" key="4">
    <source>
        <dbReference type="Proteomes" id="UP000436006"/>
    </source>
</evidence>
<organism evidence="3 4">
    <name type="scientific">Spirosoma arboris</name>
    <dbReference type="NCBI Taxonomy" id="2682092"/>
    <lineage>
        <taxon>Bacteria</taxon>
        <taxon>Pseudomonadati</taxon>
        <taxon>Bacteroidota</taxon>
        <taxon>Cytophagia</taxon>
        <taxon>Cytophagales</taxon>
        <taxon>Cytophagaceae</taxon>
        <taxon>Spirosoma</taxon>
    </lineage>
</organism>
<dbReference type="Proteomes" id="UP000436006">
    <property type="component" value="Unassembled WGS sequence"/>
</dbReference>
<dbReference type="CDD" id="cd00093">
    <property type="entry name" value="HTH_XRE"/>
    <property type="match status" value="1"/>
</dbReference>
<dbReference type="PROSITE" id="PS50943">
    <property type="entry name" value="HTH_CROC1"/>
    <property type="match status" value="1"/>
</dbReference>
<sequence length="158" mass="18220">MIQSVTLNFYLSDFQVSDKTKRLADVFASLKIPQKEFAFRLETDVSTVNQLLAGTRKIGPNVSNKICQKLGLNPTWWEAGEGEMYLPKKVAEEKPNQANDNEREMAEKLRITQEKLIQTQEQLILTQAELLEERKRQDIENKKKLDRLTNDPPISDKS</sequence>
<proteinExistence type="predicted"/>
<accession>A0A7K1SGC2</accession>
<reference evidence="3 4" key="1">
    <citation type="submission" date="2019-12" db="EMBL/GenBank/DDBJ databases">
        <title>Spirosoma sp. HMF4905 genome sequencing and assembly.</title>
        <authorList>
            <person name="Kang H."/>
            <person name="Cha I."/>
            <person name="Kim H."/>
            <person name="Joh K."/>
        </authorList>
    </citation>
    <scope>NUCLEOTIDE SEQUENCE [LARGE SCALE GENOMIC DNA]</scope>
    <source>
        <strain evidence="3 4">HMF4905</strain>
    </source>
</reference>
<dbReference type="GO" id="GO:0003677">
    <property type="term" value="F:DNA binding"/>
    <property type="evidence" value="ECO:0007669"/>
    <property type="project" value="InterPro"/>
</dbReference>
<dbReference type="InterPro" id="IPR010982">
    <property type="entry name" value="Lambda_DNA-bd_dom_sf"/>
</dbReference>
<gene>
    <name evidence="3" type="ORF">GO755_22700</name>
</gene>
<feature type="region of interest" description="Disordered" evidence="1">
    <location>
        <begin position="135"/>
        <end position="158"/>
    </location>
</feature>
<feature type="domain" description="HTH cro/C1-type" evidence="2">
    <location>
        <begin position="23"/>
        <end position="77"/>
    </location>
</feature>
<dbReference type="SMART" id="SM00530">
    <property type="entry name" value="HTH_XRE"/>
    <property type="match status" value="1"/>
</dbReference>
<dbReference type="EMBL" id="WPIN01000008">
    <property type="protein sequence ID" value="MVM32867.1"/>
    <property type="molecule type" value="Genomic_DNA"/>
</dbReference>
<dbReference type="Gene3D" id="1.10.260.40">
    <property type="entry name" value="lambda repressor-like DNA-binding domains"/>
    <property type="match status" value="1"/>
</dbReference>
<evidence type="ECO:0000259" key="2">
    <source>
        <dbReference type="PROSITE" id="PS50943"/>
    </source>
</evidence>
<evidence type="ECO:0000313" key="3">
    <source>
        <dbReference type="EMBL" id="MVM32867.1"/>
    </source>
</evidence>
<name>A0A7K1SGC2_9BACT</name>
<comment type="caution">
    <text evidence="3">The sequence shown here is derived from an EMBL/GenBank/DDBJ whole genome shotgun (WGS) entry which is preliminary data.</text>
</comment>
<dbReference type="SUPFAM" id="SSF47413">
    <property type="entry name" value="lambda repressor-like DNA-binding domains"/>
    <property type="match status" value="1"/>
</dbReference>
<dbReference type="Pfam" id="PF01381">
    <property type="entry name" value="HTH_3"/>
    <property type="match status" value="1"/>
</dbReference>
<dbReference type="AlphaFoldDB" id="A0A7K1SGC2"/>
<evidence type="ECO:0000256" key="1">
    <source>
        <dbReference type="SAM" id="MobiDB-lite"/>
    </source>
</evidence>